<proteinExistence type="predicted"/>
<accession>A0ACC0VPR8</accession>
<comment type="caution">
    <text evidence="1">The sequence shown here is derived from an EMBL/GenBank/DDBJ whole genome shotgun (WGS) entry which is preliminary data.</text>
</comment>
<name>A0ACC0VPR8_9STRA</name>
<organism evidence="1 2">
    <name type="scientific">Peronosclerospora sorghi</name>
    <dbReference type="NCBI Taxonomy" id="230839"/>
    <lineage>
        <taxon>Eukaryota</taxon>
        <taxon>Sar</taxon>
        <taxon>Stramenopiles</taxon>
        <taxon>Oomycota</taxon>
        <taxon>Peronosporomycetes</taxon>
        <taxon>Peronosporales</taxon>
        <taxon>Peronosporaceae</taxon>
        <taxon>Peronosclerospora</taxon>
    </lineage>
</organism>
<keyword evidence="2" id="KW-1185">Reference proteome</keyword>
<sequence length="142" mass="16253">MEELDEEARTLAKRLLDSNPSFSVRPYKMFTTAYKLVKRNGWKEMKQQYHIAIEHYFSALKYPAQSRGFHEGCPSVERDREDARLLFPFSLVDKVNVEPEIVVIDTKPGQNAYVDLSSHESDEAVSAGGNTSNDRAKHERSC</sequence>
<gene>
    <name evidence="1" type="ORF">PsorP6_004395</name>
</gene>
<evidence type="ECO:0000313" key="2">
    <source>
        <dbReference type="Proteomes" id="UP001163321"/>
    </source>
</evidence>
<evidence type="ECO:0000313" key="1">
    <source>
        <dbReference type="EMBL" id="KAI9908187.1"/>
    </source>
</evidence>
<dbReference type="Proteomes" id="UP001163321">
    <property type="component" value="Chromosome 8"/>
</dbReference>
<dbReference type="EMBL" id="CM047587">
    <property type="protein sequence ID" value="KAI9908187.1"/>
    <property type="molecule type" value="Genomic_DNA"/>
</dbReference>
<protein>
    <submittedName>
        <fullName evidence="1">Uncharacterized protein</fullName>
    </submittedName>
</protein>
<reference evidence="1 2" key="1">
    <citation type="journal article" date="2022" name="bioRxiv">
        <title>The genome of the oomycete Peronosclerospora sorghi, a cosmopolitan pathogen of maize and sorghum, is inflated with dispersed pseudogenes.</title>
        <authorList>
            <person name="Fletcher K."/>
            <person name="Martin F."/>
            <person name="Isakeit T."/>
            <person name="Cavanaugh K."/>
            <person name="Magill C."/>
            <person name="Michelmore R."/>
        </authorList>
    </citation>
    <scope>NUCLEOTIDE SEQUENCE [LARGE SCALE GENOMIC DNA]</scope>
    <source>
        <strain evidence="1">P6</strain>
    </source>
</reference>